<accession>A0A1I7IA09</accession>
<evidence type="ECO:0000313" key="2">
    <source>
        <dbReference type="Proteomes" id="UP000182649"/>
    </source>
</evidence>
<organism evidence="1 2">
    <name type="scientific">Nitrosospira multiformis</name>
    <dbReference type="NCBI Taxonomy" id="1231"/>
    <lineage>
        <taxon>Bacteria</taxon>
        <taxon>Pseudomonadati</taxon>
        <taxon>Pseudomonadota</taxon>
        <taxon>Betaproteobacteria</taxon>
        <taxon>Nitrosomonadales</taxon>
        <taxon>Nitrosomonadaceae</taxon>
        <taxon>Nitrosospira</taxon>
    </lineage>
</organism>
<gene>
    <name evidence="1" type="ORF">SAMN05216417_11654</name>
</gene>
<name>A0A1I7IA09_9PROT</name>
<sequence length="83" mass="9267">MIVLHDCHHPSFLVWHAFVACPPAQAVPGRGRCPCLRLPLLLHRIPAGFPSPGDEYAEAALDLNTYLIRNKVSTFFFRVMGIP</sequence>
<proteinExistence type="predicted"/>
<dbReference type="RefSeq" id="WP_256210535.1">
    <property type="nucleotide sequence ID" value="NZ_FPBZ01000016.1"/>
</dbReference>
<evidence type="ECO:0000313" key="1">
    <source>
        <dbReference type="EMBL" id="SFU69823.1"/>
    </source>
</evidence>
<reference evidence="1 2" key="1">
    <citation type="submission" date="2016-10" db="EMBL/GenBank/DDBJ databases">
        <authorList>
            <person name="de Groot N.N."/>
        </authorList>
    </citation>
    <scope>NUCLEOTIDE SEQUENCE [LARGE SCALE GENOMIC DNA]</scope>
    <source>
        <strain evidence="1 2">Nl14</strain>
    </source>
</reference>
<dbReference type="Proteomes" id="UP000182649">
    <property type="component" value="Unassembled WGS sequence"/>
</dbReference>
<protein>
    <submittedName>
        <fullName evidence="1">Uncharacterized protein</fullName>
    </submittedName>
</protein>
<dbReference type="AlphaFoldDB" id="A0A1I7IA09"/>
<dbReference type="EMBL" id="FPBZ01000016">
    <property type="protein sequence ID" value="SFU69823.1"/>
    <property type="molecule type" value="Genomic_DNA"/>
</dbReference>